<sequence>MKRIFALAALAGLTGCAAMPDWMTPGARPTAPVDAADASETPAAEITSTAVRPPPGARTAEEFDTTSEADKVAAAAPATGGRDLGLTIASLGAPGEPGFWLKTPLVNAPGPGRVVYPASGKSVKVDLIPLEGAPGAGSRMSLAALRVLEAPLTGLPELRVFALN</sequence>
<organism evidence="3 4">
    <name type="scientific">Roseovarius nanhaiticus</name>
    <dbReference type="NCBI Taxonomy" id="573024"/>
    <lineage>
        <taxon>Bacteria</taxon>
        <taxon>Pseudomonadati</taxon>
        <taxon>Pseudomonadota</taxon>
        <taxon>Alphaproteobacteria</taxon>
        <taxon>Rhodobacterales</taxon>
        <taxon>Roseobacteraceae</taxon>
        <taxon>Roseovarius</taxon>
    </lineage>
</organism>
<dbReference type="AlphaFoldDB" id="A0A1N7HEC6"/>
<dbReference type="PROSITE" id="PS51257">
    <property type="entry name" value="PROKAR_LIPOPROTEIN"/>
    <property type="match status" value="1"/>
</dbReference>
<dbReference type="EMBL" id="FTNV01000003">
    <property type="protein sequence ID" value="SIS23182.1"/>
    <property type="molecule type" value="Genomic_DNA"/>
</dbReference>
<evidence type="ECO:0000313" key="3">
    <source>
        <dbReference type="EMBL" id="SIS23182.1"/>
    </source>
</evidence>
<dbReference type="STRING" id="573024.SAMN05216208_2468"/>
<evidence type="ECO:0008006" key="5">
    <source>
        <dbReference type="Google" id="ProtNLM"/>
    </source>
</evidence>
<feature type="chain" id="PRO_5009942474" description="D-galactarate dehydratase" evidence="2">
    <location>
        <begin position="18"/>
        <end position="164"/>
    </location>
</feature>
<evidence type="ECO:0000256" key="1">
    <source>
        <dbReference type="SAM" id="MobiDB-lite"/>
    </source>
</evidence>
<dbReference type="Proteomes" id="UP000186019">
    <property type="component" value="Unassembled WGS sequence"/>
</dbReference>
<reference evidence="4" key="1">
    <citation type="submission" date="2017-01" db="EMBL/GenBank/DDBJ databases">
        <authorList>
            <person name="Varghese N."/>
            <person name="Submissions S."/>
        </authorList>
    </citation>
    <scope>NUCLEOTIDE SEQUENCE [LARGE SCALE GENOMIC DNA]</scope>
    <source>
        <strain evidence="4">DSM 29590</strain>
    </source>
</reference>
<feature type="region of interest" description="Disordered" evidence="1">
    <location>
        <begin position="43"/>
        <end position="68"/>
    </location>
</feature>
<evidence type="ECO:0000313" key="4">
    <source>
        <dbReference type="Proteomes" id="UP000186019"/>
    </source>
</evidence>
<evidence type="ECO:0000256" key="2">
    <source>
        <dbReference type="SAM" id="SignalP"/>
    </source>
</evidence>
<accession>A0A1N7HEC6</accession>
<keyword evidence="4" id="KW-1185">Reference proteome</keyword>
<gene>
    <name evidence="3" type="ORF">SAMN05421666_2847</name>
</gene>
<dbReference type="RefSeq" id="WP_076534956.1">
    <property type="nucleotide sequence ID" value="NZ_FOAC01000002.1"/>
</dbReference>
<keyword evidence="2" id="KW-0732">Signal</keyword>
<feature type="signal peptide" evidence="2">
    <location>
        <begin position="1"/>
        <end position="17"/>
    </location>
</feature>
<name>A0A1N7HEC6_9RHOB</name>
<dbReference type="OrthoDB" id="7871639at2"/>
<proteinExistence type="predicted"/>
<protein>
    <recommendedName>
        <fullName evidence="5">D-galactarate dehydratase</fullName>
    </recommendedName>
</protein>